<dbReference type="EMBL" id="MN649871">
    <property type="protein sequence ID" value="QGT76936.1"/>
    <property type="molecule type" value="Genomic_DNA"/>
</dbReference>
<dbReference type="GO" id="GO:0005739">
    <property type="term" value="C:mitochondrion"/>
    <property type="evidence" value="ECO:0007669"/>
    <property type="project" value="UniProtKB-SubCell"/>
</dbReference>
<comment type="subcellular location">
    <subcellularLocation>
        <location evidence="1">Mitochondrion</location>
    </subcellularLocation>
</comment>
<dbReference type="GO" id="GO:0006412">
    <property type="term" value="P:translation"/>
    <property type="evidence" value="ECO:0007669"/>
    <property type="project" value="InterPro"/>
</dbReference>
<comment type="similarity">
    <text evidence="2 8">Belongs to the universal ribosomal protein uS3 family.</text>
</comment>
<dbReference type="InterPro" id="IPR018280">
    <property type="entry name" value="Ribosomal_uS3_CS"/>
</dbReference>
<proteinExistence type="inferred from homology"/>
<keyword evidence="5 8" id="KW-0687">Ribonucleoprotein</keyword>
<geneLocation type="mitochondrion" evidence="10"/>
<evidence type="ECO:0000259" key="9">
    <source>
        <dbReference type="Pfam" id="PF00189"/>
    </source>
</evidence>
<reference evidence="10" key="1">
    <citation type="submission" date="2019-11" db="EMBL/GenBank/DDBJ databases">
        <title>Complete mitochondrial genome of Micractinium pusillum CCAP 231/1 (Chlorellaceae, Trebouxiophyceae).</title>
        <authorList>
            <person name="Hong J.W."/>
        </authorList>
    </citation>
    <scope>NUCLEOTIDE SEQUENCE</scope>
    <source>
        <strain evidence="10">CCAP 232/1</strain>
    </source>
</reference>
<dbReference type="GO" id="GO:0003735">
    <property type="term" value="F:structural constituent of ribosome"/>
    <property type="evidence" value="ECO:0007669"/>
    <property type="project" value="InterPro"/>
</dbReference>
<dbReference type="Gene3D" id="3.30.1140.32">
    <property type="entry name" value="Ribosomal protein S3, C-terminal domain"/>
    <property type="match status" value="1"/>
</dbReference>
<dbReference type="GO" id="GO:0003723">
    <property type="term" value="F:RNA binding"/>
    <property type="evidence" value="ECO:0007669"/>
    <property type="project" value="InterPro"/>
</dbReference>
<evidence type="ECO:0000256" key="7">
    <source>
        <dbReference type="ARBA" id="ARBA00035414"/>
    </source>
</evidence>
<dbReference type="GO" id="GO:0005840">
    <property type="term" value="C:ribosome"/>
    <property type="evidence" value="ECO:0007669"/>
    <property type="project" value="UniProtKB-KW"/>
</dbReference>
<evidence type="ECO:0000256" key="2">
    <source>
        <dbReference type="ARBA" id="ARBA00010761"/>
    </source>
</evidence>
<keyword evidence="4 10" id="KW-0496">Mitochondrion</keyword>
<keyword evidence="3 8" id="KW-0689">Ribosomal protein</keyword>
<sequence length="435" mass="51399">MGQKVNPVSLRLQYTNRNFDNCWYSNYFYKNLINKDVVLQHYFNNFLKLLKLPTGRYSIQHLQKKTQVYNFFCYSKSTREWRSKLFGLAQKRNFLKKSRYFFKNKTQFKKIRKKHTKFHYFYKTLNQLAVHKIQKKITSFQNFRLWSALQKTTYSNGSSLSTSSQSSYQLENLSGYLSPNFFLQTSNFLINQTKIDQQSLSIQKINQPNLNTKKEITNQKDRGNFLEKKLPHNVLSLERKEKPYDFSEIKDNSSLVFLQNLFVYKTLKSFFKTKAGASSKNFSNLGQTRFMNSPENRKILFNTLDSKYKNYLESSLSSVYNLELDYSPFRVKNDWQHANYLADEIAYFLEKRIPFRRLKNKILKQLAKISTIRGVRITCSGRVGGKSKKAQRSKTECLKYGQTSLQVFSSKIDFSMKTAFTSFGSVGVKVWICYY</sequence>
<dbReference type="AlphaFoldDB" id="A0A650F3E4"/>
<accession>A0A650F3E4</accession>
<gene>
    <name evidence="10" type="primary">rps3</name>
</gene>
<dbReference type="SUPFAM" id="SSF54814">
    <property type="entry name" value="Prokaryotic type KH domain (KH-domain type II)"/>
    <property type="match status" value="1"/>
</dbReference>
<evidence type="ECO:0000256" key="1">
    <source>
        <dbReference type="ARBA" id="ARBA00004173"/>
    </source>
</evidence>
<evidence type="ECO:0000256" key="4">
    <source>
        <dbReference type="ARBA" id="ARBA00023128"/>
    </source>
</evidence>
<dbReference type="InterPro" id="IPR036419">
    <property type="entry name" value="Ribosomal_S3_C_sf"/>
</dbReference>
<evidence type="ECO:0000256" key="5">
    <source>
        <dbReference type="ARBA" id="ARBA00023274"/>
    </source>
</evidence>
<dbReference type="PANTHER" id="PTHR35928">
    <property type="entry name" value="RIBOSOMAL PROTEIN S3, MITOCHONDRIAL"/>
    <property type="match status" value="1"/>
</dbReference>
<evidence type="ECO:0000256" key="6">
    <source>
        <dbReference type="ARBA" id="ARBA00035157"/>
    </source>
</evidence>
<dbReference type="SUPFAM" id="SSF54821">
    <property type="entry name" value="Ribosomal protein S3 C-terminal domain"/>
    <property type="match status" value="1"/>
</dbReference>
<dbReference type="InterPro" id="IPR009019">
    <property type="entry name" value="KH_sf_prok-type"/>
</dbReference>
<dbReference type="PANTHER" id="PTHR35928:SF2">
    <property type="entry name" value="SMALL RIBOSOMAL SUBUNIT PROTEIN US3M"/>
    <property type="match status" value="1"/>
</dbReference>
<name>A0A650F3E4_9CHLO</name>
<dbReference type="InterPro" id="IPR001351">
    <property type="entry name" value="Ribosomal_uS3_C"/>
</dbReference>
<evidence type="ECO:0000256" key="8">
    <source>
        <dbReference type="RuleBase" id="RU003624"/>
    </source>
</evidence>
<dbReference type="Pfam" id="PF00189">
    <property type="entry name" value="Ribosomal_S3_C"/>
    <property type="match status" value="1"/>
</dbReference>
<protein>
    <recommendedName>
        <fullName evidence="6">Small ribosomal subunit protein uS3m</fullName>
    </recommendedName>
    <alternativeName>
        <fullName evidence="7">Ribosomal protein S3, mitochondrial</fullName>
    </alternativeName>
</protein>
<dbReference type="PROSITE" id="PS00548">
    <property type="entry name" value="RIBOSOMAL_S3"/>
    <property type="match status" value="1"/>
</dbReference>
<dbReference type="InterPro" id="IPR044954">
    <property type="entry name" value="Ribosomal_uS3m_plant"/>
</dbReference>
<dbReference type="GO" id="GO:1990904">
    <property type="term" value="C:ribonucleoprotein complex"/>
    <property type="evidence" value="ECO:0007669"/>
    <property type="project" value="UniProtKB-KW"/>
</dbReference>
<organism evidence="10">
    <name type="scientific">Micractinium pusillum</name>
    <dbReference type="NCBI Taxonomy" id="126839"/>
    <lineage>
        <taxon>Eukaryota</taxon>
        <taxon>Viridiplantae</taxon>
        <taxon>Chlorophyta</taxon>
        <taxon>core chlorophytes</taxon>
        <taxon>Trebouxiophyceae</taxon>
        <taxon>Chlorellales</taxon>
        <taxon>Chlorellaceae</taxon>
        <taxon>Chlorella clade</taxon>
        <taxon>Micractinium</taxon>
    </lineage>
</organism>
<evidence type="ECO:0000313" key="10">
    <source>
        <dbReference type="EMBL" id="QGT76936.1"/>
    </source>
</evidence>
<feature type="domain" description="Small ribosomal subunit protein uS3 C-terminal" evidence="9">
    <location>
        <begin position="345"/>
        <end position="432"/>
    </location>
</feature>
<evidence type="ECO:0000256" key="3">
    <source>
        <dbReference type="ARBA" id="ARBA00022980"/>
    </source>
</evidence>